<gene>
    <name evidence="2" type="ORF">PCOR1329_LOCUS61373</name>
</gene>
<proteinExistence type="predicted"/>
<comment type="caution">
    <text evidence="2">The sequence shown here is derived from an EMBL/GenBank/DDBJ whole genome shotgun (WGS) entry which is preliminary data.</text>
</comment>
<evidence type="ECO:0000256" key="1">
    <source>
        <dbReference type="SAM" id="Phobius"/>
    </source>
</evidence>
<evidence type="ECO:0000313" key="3">
    <source>
        <dbReference type="Proteomes" id="UP001189429"/>
    </source>
</evidence>
<feature type="transmembrane region" description="Helical" evidence="1">
    <location>
        <begin position="56"/>
        <end position="78"/>
    </location>
</feature>
<keyword evidence="1" id="KW-0812">Transmembrane</keyword>
<name>A0ABN9VXZ8_9DINO</name>
<evidence type="ECO:0000313" key="2">
    <source>
        <dbReference type="EMBL" id="CAK0877263.1"/>
    </source>
</evidence>
<evidence type="ECO:0008006" key="4">
    <source>
        <dbReference type="Google" id="ProtNLM"/>
    </source>
</evidence>
<reference evidence="2" key="1">
    <citation type="submission" date="2023-10" db="EMBL/GenBank/DDBJ databases">
        <authorList>
            <person name="Chen Y."/>
            <person name="Shah S."/>
            <person name="Dougan E. K."/>
            <person name="Thang M."/>
            <person name="Chan C."/>
        </authorList>
    </citation>
    <scope>NUCLEOTIDE SEQUENCE [LARGE SCALE GENOMIC DNA]</scope>
</reference>
<keyword evidence="1" id="KW-1133">Transmembrane helix</keyword>
<feature type="transmembrane region" description="Helical" evidence="1">
    <location>
        <begin position="25"/>
        <end position="50"/>
    </location>
</feature>
<organism evidence="2 3">
    <name type="scientific">Prorocentrum cordatum</name>
    <dbReference type="NCBI Taxonomy" id="2364126"/>
    <lineage>
        <taxon>Eukaryota</taxon>
        <taxon>Sar</taxon>
        <taxon>Alveolata</taxon>
        <taxon>Dinophyceae</taxon>
        <taxon>Prorocentrales</taxon>
        <taxon>Prorocentraceae</taxon>
        <taxon>Prorocentrum</taxon>
    </lineage>
</organism>
<dbReference type="EMBL" id="CAUYUJ010017721">
    <property type="protein sequence ID" value="CAK0877263.1"/>
    <property type="molecule type" value="Genomic_DNA"/>
</dbReference>
<accession>A0ABN9VXZ8</accession>
<keyword evidence="1" id="KW-0472">Membrane</keyword>
<protein>
    <recommendedName>
        <fullName evidence="4">ABC transmembrane type-1 domain-containing protein</fullName>
    </recommendedName>
</protein>
<sequence length="134" mass="15631">MERLVRLMKLRRFLRSVYYAIESEYVSILTHILQTIALVLALCHMIGHVVSRQLCVVVFALVGFTYIVGSITGSLTQLRSLSEGSAKMFWDLRRYLTHFRVQPTLALRILRIEEYLEHAWARQQKGITRRVCCC</sequence>
<keyword evidence="3" id="KW-1185">Reference proteome</keyword>
<dbReference type="Proteomes" id="UP001189429">
    <property type="component" value="Unassembled WGS sequence"/>
</dbReference>